<sequence>MTYLIAHPAIALHNFIAAVARASRTPAQPAVYDIAAREVQEIRRAAGRTVRCTAGSVWLTQDASQDDIVLEAGQSWRCTGRSRVLAQGLGGARVVVC</sequence>
<gene>
    <name evidence="1" type="ORF">H8R02_26705</name>
</gene>
<comment type="caution">
    <text evidence="1">The sequence shown here is derived from an EMBL/GenBank/DDBJ whole genome shotgun (WGS) entry which is preliminary data.</text>
</comment>
<dbReference type="RefSeq" id="WP_187084566.1">
    <property type="nucleotide sequence ID" value="NZ_JACORU010000014.1"/>
</dbReference>
<accession>A0A923S5K3</accession>
<protein>
    <submittedName>
        <fullName evidence="1">DUF2917 domain-containing protein</fullName>
    </submittedName>
</protein>
<evidence type="ECO:0000313" key="1">
    <source>
        <dbReference type="EMBL" id="MBC5768083.1"/>
    </source>
</evidence>
<reference evidence="1" key="1">
    <citation type="submission" date="2020-08" db="EMBL/GenBank/DDBJ databases">
        <title>Ramlibacter sp. GTP1 16S ribosomal RNA gene genome sequencing and assembly.</title>
        <authorList>
            <person name="Kang M."/>
        </authorList>
    </citation>
    <scope>NUCLEOTIDE SEQUENCE</scope>
    <source>
        <strain evidence="1">GTP1</strain>
    </source>
</reference>
<dbReference type="EMBL" id="JACORU010000014">
    <property type="protein sequence ID" value="MBC5768083.1"/>
    <property type="molecule type" value="Genomic_DNA"/>
</dbReference>
<keyword evidence="2" id="KW-1185">Reference proteome</keyword>
<organism evidence="1 2">
    <name type="scientific">Ramlibacter albus</name>
    <dbReference type="NCBI Taxonomy" id="2079448"/>
    <lineage>
        <taxon>Bacteria</taxon>
        <taxon>Pseudomonadati</taxon>
        <taxon>Pseudomonadota</taxon>
        <taxon>Betaproteobacteria</taxon>
        <taxon>Burkholderiales</taxon>
        <taxon>Comamonadaceae</taxon>
        <taxon>Ramlibacter</taxon>
    </lineage>
</organism>
<dbReference type="InterPro" id="IPR021317">
    <property type="entry name" value="DUF2917"/>
</dbReference>
<dbReference type="Pfam" id="PF11142">
    <property type="entry name" value="DUF2917"/>
    <property type="match status" value="1"/>
</dbReference>
<name>A0A923S5K3_9BURK</name>
<dbReference type="AlphaFoldDB" id="A0A923S5K3"/>
<proteinExistence type="predicted"/>
<dbReference type="Proteomes" id="UP000596827">
    <property type="component" value="Unassembled WGS sequence"/>
</dbReference>
<evidence type="ECO:0000313" key="2">
    <source>
        <dbReference type="Proteomes" id="UP000596827"/>
    </source>
</evidence>